<evidence type="ECO:0000313" key="9">
    <source>
        <dbReference type="Proteomes" id="UP000268162"/>
    </source>
</evidence>
<feature type="transmembrane region" description="Helical" evidence="7">
    <location>
        <begin position="7"/>
        <end position="29"/>
    </location>
</feature>
<keyword evidence="4 7" id="KW-0812">Transmembrane</keyword>
<comment type="caution">
    <text evidence="7">Lacks conserved residue(s) required for the propagation of feature annotation.</text>
</comment>
<keyword evidence="6 7" id="KW-0472">Membrane</keyword>
<keyword evidence="9" id="KW-1185">Reference proteome</keyword>
<dbReference type="PRINTS" id="PR01315">
    <property type="entry name" value="BATTENIN"/>
</dbReference>
<dbReference type="Pfam" id="PF02487">
    <property type="entry name" value="CLN3"/>
    <property type="match status" value="1"/>
</dbReference>
<evidence type="ECO:0000256" key="7">
    <source>
        <dbReference type="RuleBase" id="RU361113"/>
    </source>
</evidence>
<evidence type="ECO:0000256" key="6">
    <source>
        <dbReference type="ARBA" id="ARBA00023136"/>
    </source>
</evidence>
<evidence type="ECO:0000256" key="4">
    <source>
        <dbReference type="ARBA" id="ARBA00022692"/>
    </source>
</evidence>
<feature type="transmembrane region" description="Helical" evidence="7">
    <location>
        <begin position="111"/>
        <end position="134"/>
    </location>
</feature>
<name>A0A4Q0A005_9FUNG</name>
<dbReference type="Proteomes" id="UP000268162">
    <property type="component" value="Unassembled WGS sequence"/>
</dbReference>
<dbReference type="EMBL" id="ML002353">
    <property type="protein sequence ID" value="RKP38562.1"/>
    <property type="molecule type" value="Genomic_DNA"/>
</dbReference>
<sequence length="374" mass="41024">MAIRAAFFICGIINNLVYAIFLSAAQRILESNSNIPVSVVLAANIVPSSLVSIFAPYFIHRIPYSGLGELTFLMMTSYYESSSVSAWSSGTGGSGLLGSFLFLAFTVWARLSLTITLCIVAALPPVMLVVYFFYLPSEGIYGGSEGVDGARAVGGLLPIQKEKYTPSSPAESELGESALRADKWPVREAATLRERVQLVKLLIVPYVLPLFVVYWAQYLTNSGITPTILFNLNKTPFQKMTDHYIYYQALYQAGVFISRSSVSILHIQRVWIPSSMQVLTMLLLLSQALFGWMPSVYLVFAVIFWEGLLGGSTYVNTYFNVSKDVPSTHREFSMGVCGVGGSMGITIAAFVGMALEMGLCKFQVSQGNMLCKQH</sequence>
<gene>
    <name evidence="8" type="ORF">BJ085DRAFT_41809</name>
</gene>
<proteinExistence type="inferred from homology"/>
<dbReference type="InterPro" id="IPR003492">
    <property type="entry name" value="Battenin_disease_Cln3"/>
</dbReference>
<reference evidence="9" key="1">
    <citation type="journal article" date="2018" name="Nat. Microbiol.">
        <title>Leveraging single-cell genomics to expand the fungal tree of life.</title>
        <authorList>
            <person name="Ahrendt S.R."/>
            <person name="Quandt C.A."/>
            <person name="Ciobanu D."/>
            <person name="Clum A."/>
            <person name="Salamov A."/>
            <person name="Andreopoulos B."/>
            <person name="Cheng J.F."/>
            <person name="Woyke T."/>
            <person name="Pelin A."/>
            <person name="Henrissat B."/>
            <person name="Reynolds N.K."/>
            <person name="Benny G.L."/>
            <person name="Smith M.E."/>
            <person name="James T.Y."/>
            <person name="Grigoriev I.V."/>
        </authorList>
    </citation>
    <scope>NUCLEOTIDE SEQUENCE [LARGE SCALE GENOMIC DNA]</scope>
    <source>
        <strain evidence="9">RSA 468</strain>
    </source>
</reference>
<feature type="transmembrane region" description="Helical" evidence="7">
    <location>
        <begin position="35"/>
        <end position="59"/>
    </location>
</feature>
<keyword evidence="7" id="KW-0926">Vacuole</keyword>
<evidence type="ECO:0000256" key="3">
    <source>
        <dbReference type="ARBA" id="ARBA00022448"/>
    </source>
</evidence>
<organism evidence="8 9">
    <name type="scientific">Dimargaris cristalligena</name>
    <dbReference type="NCBI Taxonomy" id="215637"/>
    <lineage>
        <taxon>Eukaryota</taxon>
        <taxon>Fungi</taxon>
        <taxon>Fungi incertae sedis</taxon>
        <taxon>Zoopagomycota</taxon>
        <taxon>Kickxellomycotina</taxon>
        <taxon>Dimargaritomycetes</taxon>
        <taxon>Dimargaritales</taxon>
        <taxon>Dimargaritaceae</taxon>
        <taxon>Dimargaris</taxon>
    </lineage>
</organism>
<feature type="transmembrane region" description="Helical" evidence="7">
    <location>
        <begin position="332"/>
        <end position="355"/>
    </location>
</feature>
<accession>A0A4Q0A005</accession>
<dbReference type="InterPro" id="IPR036259">
    <property type="entry name" value="MFS_trans_sf"/>
</dbReference>
<comment type="subcellular location">
    <subcellularLocation>
        <location evidence="1">Endomembrane system</location>
        <topology evidence="1">Multi-pass membrane protein</topology>
    </subcellularLocation>
    <subcellularLocation>
        <location evidence="7">Vacuole membrane</location>
        <topology evidence="7">Multi-pass membrane protein</topology>
    </subcellularLocation>
</comment>
<dbReference type="SUPFAM" id="SSF103473">
    <property type="entry name" value="MFS general substrate transporter"/>
    <property type="match status" value="1"/>
</dbReference>
<dbReference type="STRING" id="215637.A0A4Q0A005"/>
<dbReference type="AlphaFoldDB" id="A0A4Q0A005"/>
<feature type="transmembrane region" description="Helical" evidence="7">
    <location>
        <begin position="279"/>
        <end position="305"/>
    </location>
</feature>
<dbReference type="Gene3D" id="1.20.1250.20">
    <property type="entry name" value="MFS general substrate transporter like domains"/>
    <property type="match status" value="1"/>
</dbReference>
<evidence type="ECO:0000256" key="1">
    <source>
        <dbReference type="ARBA" id="ARBA00004127"/>
    </source>
</evidence>
<keyword evidence="5 7" id="KW-1133">Transmembrane helix</keyword>
<dbReference type="GO" id="GO:0005774">
    <property type="term" value="C:vacuolar membrane"/>
    <property type="evidence" value="ECO:0007669"/>
    <property type="project" value="UniProtKB-SubCell"/>
</dbReference>
<dbReference type="GO" id="GO:0051453">
    <property type="term" value="P:regulation of intracellular pH"/>
    <property type="evidence" value="ECO:0007669"/>
    <property type="project" value="TreeGrafter"/>
</dbReference>
<feature type="transmembrane region" description="Helical" evidence="7">
    <location>
        <begin position="84"/>
        <end position="105"/>
    </location>
</feature>
<evidence type="ECO:0000256" key="5">
    <source>
        <dbReference type="ARBA" id="ARBA00022989"/>
    </source>
</evidence>
<protein>
    <recommendedName>
        <fullName evidence="7">Protein BTN</fullName>
    </recommendedName>
</protein>
<comment type="similarity">
    <text evidence="2 7">Belongs to the battenin family.</text>
</comment>
<dbReference type="PANTHER" id="PTHR10981">
    <property type="entry name" value="BATTENIN"/>
    <property type="match status" value="1"/>
</dbReference>
<dbReference type="PANTHER" id="PTHR10981:SF0">
    <property type="entry name" value="BATTENIN"/>
    <property type="match status" value="1"/>
</dbReference>
<evidence type="ECO:0000256" key="2">
    <source>
        <dbReference type="ARBA" id="ARBA00007467"/>
    </source>
</evidence>
<evidence type="ECO:0000313" key="8">
    <source>
        <dbReference type="EMBL" id="RKP38562.1"/>
    </source>
</evidence>
<dbReference type="GO" id="GO:0012505">
    <property type="term" value="C:endomembrane system"/>
    <property type="evidence" value="ECO:0007669"/>
    <property type="project" value="UniProtKB-SubCell"/>
</dbReference>
<keyword evidence="3" id="KW-0813">Transport</keyword>